<name>G5A7M3_PHYSP</name>
<accession>G5A7M3</accession>
<reference evidence="2 3" key="1">
    <citation type="journal article" date="2006" name="Science">
        <title>Phytophthora genome sequences uncover evolutionary origins and mechanisms of pathogenesis.</title>
        <authorList>
            <person name="Tyler B.M."/>
            <person name="Tripathy S."/>
            <person name="Zhang X."/>
            <person name="Dehal P."/>
            <person name="Jiang R.H."/>
            <person name="Aerts A."/>
            <person name="Arredondo F.D."/>
            <person name="Baxter L."/>
            <person name="Bensasson D."/>
            <person name="Beynon J.L."/>
            <person name="Chapman J."/>
            <person name="Damasceno C.M."/>
            <person name="Dorrance A.E."/>
            <person name="Dou D."/>
            <person name="Dickerman A.W."/>
            <person name="Dubchak I.L."/>
            <person name="Garbelotto M."/>
            <person name="Gijzen M."/>
            <person name="Gordon S.G."/>
            <person name="Govers F."/>
            <person name="Grunwald N.J."/>
            <person name="Huang W."/>
            <person name="Ivors K.L."/>
            <person name="Jones R.W."/>
            <person name="Kamoun S."/>
            <person name="Krampis K."/>
            <person name="Lamour K.H."/>
            <person name="Lee M.K."/>
            <person name="McDonald W.H."/>
            <person name="Medina M."/>
            <person name="Meijer H.J."/>
            <person name="Nordberg E.K."/>
            <person name="Maclean D.J."/>
            <person name="Ospina-Giraldo M.D."/>
            <person name="Morris P.F."/>
            <person name="Phuntumart V."/>
            <person name="Putnam N.H."/>
            <person name="Rash S."/>
            <person name="Rose J.K."/>
            <person name="Sakihama Y."/>
            <person name="Salamov A.A."/>
            <person name="Savidor A."/>
            <person name="Scheuring C.F."/>
            <person name="Smith B.M."/>
            <person name="Sobral B.W."/>
            <person name="Terry A."/>
            <person name="Torto-Alalibo T.A."/>
            <person name="Win J."/>
            <person name="Xu Z."/>
            <person name="Zhang H."/>
            <person name="Grigoriev I.V."/>
            <person name="Rokhsar D.S."/>
            <person name="Boore J.L."/>
        </authorList>
    </citation>
    <scope>NUCLEOTIDE SEQUENCE [LARGE SCALE GENOMIC DNA]</scope>
    <source>
        <strain evidence="2 3">P6497</strain>
    </source>
</reference>
<dbReference type="RefSeq" id="XP_009536071.1">
    <property type="nucleotide sequence ID" value="XM_009537776.1"/>
</dbReference>
<dbReference type="InParanoid" id="G5A7M3"/>
<protein>
    <submittedName>
        <fullName evidence="2">Uncharacterized protein</fullName>
    </submittedName>
</protein>
<evidence type="ECO:0000313" key="3">
    <source>
        <dbReference type="Proteomes" id="UP000002640"/>
    </source>
</evidence>
<dbReference type="EMBL" id="JH159161">
    <property type="protein sequence ID" value="EGZ07899.1"/>
    <property type="molecule type" value="Genomic_DNA"/>
</dbReference>
<feature type="compositionally biased region" description="Acidic residues" evidence="1">
    <location>
        <begin position="87"/>
        <end position="96"/>
    </location>
</feature>
<feature type="region of interest" description="Disordered" evidence="1">
    <location>
        <begin position="385"/>
        <end position="496"/>
    </location>
</feature>
<dbReference type="KEGG" id="psoj:PHYSODRAFT_252750"/>
<evidence type="ECO:0000313" key="2">
    <source>
        <dbReference type="EMBL" id="EGZ07899.1"/>
    </source>
</evidence>
<feature type="compositionally biased region" description="Low complexity" evidence="1">
    <location>
        <begin position="641"/>
        <end position="665"/>
    </location>
</feature>
<feature type="compositionally biased region" description="Low complexity" evidence="1">
    <location>
        <begin position="17"/>
        <end position="52"/>
    </location>
</feature>
<evidence type="ECO:0000256" key="1">
    <source>
        <dbReference type="SAM" id="MobiDB-lite"/>
    </source>
</evidence>
<sequence length="679" mass="73712">MTSSDKAFWSFDRRQPLARSASEPRSSRAAALRASAPPRTPAPARTPLTPSRLSVSEYFAAQRLKRASPSYPRAPTRQIMDLKELFGEEGEEDESMEGSPNRGDASPLTRRSPSRGDVSPTPSTRREEGSPAPVGSPSRRDQERPARTSPVRSPSRLATERTAPSREEPRPPLRTPNPFPERSSGLYELRALTAPRYSPPRGKDVPLGPVISNPLDEAQSEQVSAQVAPMRSQRPEPRPLLNPSAADYGFRPRDPAEACRQAFLQSLAVHAIRPAARTPQELALRTSLRERLLTPQSTTIAEYRERRRLQAKQKSVPAMRTYPVVLSPGEVSIEYEAQFESWAERSRKLSSMDALRAIFSEVGVRIERKLRFDFAKPQAQFSAARFAPSSTPAAPSREGVSAVAQGQPRSNVADPIAPQLIAGKRGTTGVSSLSPRSAGDQADQKRPRRLGSPGGGVPQTPMSSRSEGTLAISPDTGFDPGIAASPGGAPHGNVDSHAHRAAPVEDAPSRLATFDELHETRQQADRLRDRVHDIDARLARCATDLDRLAEQLEWLGVPWEVWDRLGTLENDFVRLNGWMNYFRDREERHAREFAELQRHQAVLQGQLEFLVRMQASPAAPPALVAPAVSVALPPVPAVPASMVASSTPVTASSTTATSAPVTSSPSVPPSAPASGPGTA</sequence>
<gene>
    <name evidence="2" type="ORF">PHYSODRAFT_252750</name>
</gene>
<keyword evidence="3" id="KW-1185">Reference proteome</keyword>
<feature type="region of interest" description="Disordered" evidence="1">
    <location>
        <begin position="1"/>
        <end position="241"/>
    </location>
</feature>
<proteinExistence type="predicted"/>
<feature type="region of interest" description="Disordered" evidence="1">
    <location>
        <begin position="641"/>
        <end position="679"/>
    </location>
</feature>
<dbReference type="Proteomes" id="UP000002640">
    <property type="component" value="Unassembled WGS sequence"/>
</dbReference>
<organism evidence="2 3">
    <name type="scientific">Phytophthora sojae (strain P6497)</name>
    <name type="common">Soybean stem and root rot agent</name>
    <name type="synonym">Phytophthora megasperma f. sp. glycines</name>
    <dbReference type="NCBI Taxonomy" id="1094619"/>
    <lineage>
        <taxon>Eukaryota</taxon>
        <taxon>Sar</taxon>
        <taxon>Stramenopiles</taxon>
        <taxon>Oomycota</taxon>
        <taxon>Peronosporomycetes</taxon>
        <taxon>Peronosporales</taxon>
        <taxon>Peronosporaceae</taxon>
        <taxon>Phytophthora</taxon>
    </lineage>
</organism>
<dbReference type="AlphaFoldDB" id="G5A7M3"/>
<dbReference type="GeneID" id="20638302"/>